<gene>
    <name evidence="1" type="ORF">H0H81_009963</name>
</gene>
<organism evidence="1 2">
    <name type="scientific">Sphagnurus paluster</name>
    <dbReference type="NCBI Taxonomy" id="117069"/>
    <lineage>
        <taxon>Eukaryota</taxon>
        <taxon>Fungi</taxon>
        <taxon>Dikarya</taxon>
        <taxon>Basidiomycota</taxon>
        <taxon>Agaricomycotina</taxon>
        <taxon>Agaricomycetes</taxon>
        <taxon>Agaricomycetidae</taxon>
        <taxon>Agaricales</taxon>
        <taxon>Tricholomatineae</taxon>
        <taxon>Lyophyllaceae</taxon>
        <taxon>Sphagnurus</taxon>
    </lineage>
</organism>
<dbReference type="EMBL" id="JABCKI010008725">
    <property type="protein sequence ID" value="KAG5633207.1"/>
    <property type="molecule type" value="Genomic_DNA"/>
</dbReference>
<evidence type="ECO:0000313" key="2">
    <source>
        <dbReference type="Proteomes" id="UP000717328"/>
    </source>
</evidence>
<accession>A0A9P7FQT8</accession>
<evidence type="ECO:0000313" key="1">
    <source>
        <dbReference type="EMBL" id="KAG5633207.1"/>
    </source>
</evidence>
<reference evidence="1" key="1">
    <citation type="submission" date="2021-02" db="EMBL/GenBank/DDBJ databases">
        <authorList>
            <person name="Nieuwenhuis M."/>
            <person name="Van De Peppel L.J.J."/>
        </authorList>
    </citation>
    <scope>NUCLEOTIDE SEQUENCE</scope>
    <source>
        <strain evidence="1">D49</strain>
    </source>
</reference>
<proteinExistence type="predicted"/>
<protein>
    <submittedName>
        <fullName evidence="1">Uncharacterized protein</fullName>
    </submittedName>
</protein>
<comment type="caution">
    <text evidence="1">The sequence shown here is derived from an EMBL/GenBank/DDBJ whole genome shotgun (WGS) entry which is preliminary data.</text>
</comment>
<dbReference type="Proteomes" id="UP000717328">
    <property type="component" value="Unassembled WGS sequence"/>
</dbReference>
<sequence length="101" mass="11742">MPGPTRGVWRVYFYDHPKLSAKDPSIRWSWNFSHSETIGRQLSIAESFDFTATHWANKFDQAGQRSFDEELELYELLDLDGEGEDDVDIDIDDITEEILTN</sequence>
<dbReference type="AlphaFoldDB" id="A0A9P7FQT8"/>
<reference evidence="1" key="2">
    <citation type="submission" date="2021-10" db="EMBL/GenBank/DDBJ databases">
        <title>Phylogenomics reveals ancestral predisposition of the termite-cultivated fungus Termitomyces towards a domesticated lifestyle.</title>
        <authorList>
            <person name="Auxier B."/>
            <person name="Grum-Grzhimaylo A."/>
            <person name="Cardenas M.E."/>
            <person name="Lodge J.D."/>
            <person name="Laessoe T."/>
            <person name="Pedersen O."/>
            <person name="Smith M.E."/>
            <person name="Kuyper T.W."/>
            <person name="Franco-Molano E.A."/>
            <person name="Baroni T.J."/>
            <person name="Aanen D.K."/>
        </authorList>
    </citation>
    <scope>NUCLEOTIDE SEQUENCE</scope>
    <source>
        <strain evidence="1">D49</strain>
    </source>
</reference>
<keyword evidence="2" id="KW-1185">Reference proteome</keyword>
<name>A0A9P7FQT8_9AGAR</name>